<evidence type="ECO:0000256" key="2">
    <source>
        <dbReference type="ARBA" id="ARBA00023043"/>
    </source>
</evidence>
<sequence>MDEIYKLIDSNKIHKIKSKYWEEKLPNSSYLIHYLAERNDTRLISICKKNPKLTMLRDNKGRLVTHILAQKRYYTLTCKCLKELKISPQEIDSKHNTCLHYLCDVPNAVKQILKYKMNIDIRNRDGLTPLLVATLNNSFKSFKLLLENKANPEAGLDSLAVFILICNNDETTALKWLKLAHKYKCDLNRVSPGGETAIAIAFENKYTDVIDFLIENNVDFNKGYPPLLFTLLDMQKYTFIRKYAHKFDFTVRDHQWNTCLHYYLQTCTNIQKDVCVYLVENLKKSNINDQNIHGNSIYHLIKSADVLELLVNYLYMDVNLKNANQVSVWDHIKSFPNAQKCLKKSVGVFYPKFLKKQKKDLPQLTRGCTVIKPPSHTNHIYSSDLIYIPYYIIYIYKRYQNNIFISTKKDMTVNIGNDIHSKMLKRSFRETLKYVLSCNAEFTNFGIFFNKTTYCFPKLEAKYPNKLSFYFIFTRASDTNMHTNILIIDPKQKIIERFDPEGYKPAYTEMNNVLKEIFLKHPQFKSFKYMWCYDCYNEYKYQLLEESNFERQNGDPGGFCTMWCIWYLELRLIHPTVPPKQLYADSIKKLLSFDQSLRDYIRDYSIMLTKIKDQMSEKHITPIKAFTVLKASKGGKSP</sequence>
<evidence type="ECO:0000313" key="3">
    <source>
        <dbReference type="EMBL" id="QFG73975.1"/>
    </source>
</evidence>
<dbReference type="EMBL" id="MN448274">
    <property type="protein sequence ID" value="QFG73975.1"/>
    <property type="molecule type" value="Genomic_DNA"/>
</dbReference>
<dbReference type="Gene3D" id="1.25.40.20">
    <property type="entry name" value="Ankyrin repeat-containing domain"/>
    <property type="match status" value="2"/>
</dbReference>
<dbReference type="Pfam" id="PF12796">
    <property type="entry name" value="Ank_2"/>
    <property type="match status" value="1"/>
</dbReference>
<dbReference type="SUPFAM" id="SSF48403">
    <property type="entry name" value="Ankyrin repeat"/>
    <property type="match status" value="2"/>
</dbReference>
<name>A0A5J6VIE7_9VIRU</name>
<dbReference type="PANTHER" id="PTHR24198">
    <property type="entry name" value="ANKYRIN REPEAT AND PROTEIN KINASE DOMAIN-CONTAINING PROTEIN"/>
    <property type="match status" value="1"/>
</dbReference>
<dbReference type="InterPro" id="IPR036770">
    <property type="entry name" value="Ankyrin_rpt-contain_sf"/>
</dbReference>
<dbReference type="PANTHER" id="PTHR24198:SF165">
    <property type="entry name" value="ANKYRIN REPEAT-CONTAINING PROTEIN-RELATED"/>
    <property type="match status" value="1"/>
</dbReference>
<organism evidence="3">
    <name type="scientific">Megaviridae environmental sample</name>
    <dbReference type="NCBI Taxonomy" id="1737588"/>
    <lineage>
        <taxon>Viruses</taxon>
        <taxon>Varidnaviria</taxon>
        <taxon>Bamfordvirae</taxon>
        <taxon>Nucleocytoviricota</taxon>
        <taxon>Megaviricetes</taxon>
        <taxon>Imitervirales</taxon>
        <taxon>Mimiviridae</taxon>
        <taxon>environmental samples</taxon>
    </lineage>
</organism>
<protein>
    <submittedName>
        <fullName evidence="3">Ankyrin repeat containing protein</fullName>
    </submittedName>
</protein>
<evidence type="ECO:0000256" key="1">
    <source>
        <dbReference type="ARBA" id="ARBA00022737"/>
    </source>
</evidence>
<dbReference type="SMART" id="SM00248">
    <property type="entry name" value="ANK"/>
    <property type="match status" value="4"/>
</dbReference>
<proteinExistence type="predicted"/>
<dbReference type="InterPro" id="IPR002110">
    <property type="entry name" value="Ankyrin_rpt"/>
</dbReference>
<reference evidence="3" key="1">
    <citation type="journal article" date="2019" name="Philos. Trans. R. Soc. Lond., B, Biol. Sci.">
        <title>Targeted metagenomic recovery of four divergent viruses reveals shared and distinctive characteristics of giant viruses of marine eukaryotes.</title>
        <authorList>
            <person name="Needham D.M."/>
            <person name="Poirier C."/>
            <person name="Hehenberger E."/>
            <person name="Jimenez V."/>
            <person name="Swalwell J.E."/>
            <person name="Santoro A.E."/>
            <person name="Worden A.Z."/>
        </authorList>
    </citation>
    <scope>NUCLEOTIDE SEQUENCE</scope>
    <source>
        <strain evidence="3">OPacV-662</strain>
    </source>
</reference>
<keyword evidence="2" id="KW-0040">ANK repeat</keyword>
<accession>A0A5J6VIE7</accession>
<keyword evidence="1" id="KW-0677">Repeat</keyword>